<accession>A0A6J6B6V1</accession>
<proteinExistence type="inferred from homology"/>
<protein>
    <submittedName>
        <fullName evidence="4">Unannotated protein</fullName>
    </submittedName>
</protein>
<dbReference type="SUPFAM" id="SSF53474">
    <property type="entry name" value="alpha/beta-Hydrolases"/>
    <property type="match status" value="1"/>
</dbReference>
<dbReference type="EMBL" id="CAEZSF010000045">
    <property type="protein sequence ID" value="CAB4534740.1"/>
    <property type="molecule type" value="Genomic_DNA"/>
</dbReference>
<organism evidence="4">
    <name type="scientific">freshwater metagenome</name>
    <dbReference type="NCBI Taxonomy" id="449393"/>
    <lineage>
        <taxon>unclassified sequences</taxon>
        <taxon>metagenomes</taxon>
        <taxon>ecological metagenomes</taxon>
    </lineage>
</organism>
<evidence type="ECO:0000313" key="4">
    <source>
        <dbReference type="EMBL" id="CAB4534740.1"/>
    </source>
</evidence>
<feature type="domain" description="Alpha/beta hydrolase fold-3" evidence="3">
    <location>
        <begin position="84"/>
        <end position="289"/>
    </location>
</feature>
<sequence length="313" mass="33136">MTDPGLLDPSLQTLLDSLVEAGTAPLESLAVQEARELNETFIVLGGEVEEVSAVEDLQIEGVPCRLYRPLGSSPEQASELLPVLVWFHGGGWVIGSLDSTDLTARSLANRSQHLVVVVDYRLAPESRFPAAVEDCWSVTSWLAHGGAESVGGDAAQLSVGGDSAGGNLAAVISILSRDAALALRRQILVYPVTDVANESGSYVENGTGYLLTADTMRWFIKNYTSPDQRSDWRASPLLADSLSGVASAYVLTAGFDPLRDEGDAYADRLSKAGVAVIHDRFPTAIHAFLNLGGVTALTSQAIEAIADAPEIET</sequence>
<dbReference type="AlphaFoldDB" id="A0A6J6B6V1"/>
<dbReference type="InterPro" id="IPR013094">
    <property type="entry name" value="AB_hydrolase_3"/>
</dbReference>
<evidence type="ECO:0000259" key="3">
    <source>
        <dbReference type="Pfam" id="PF07859"/>
    </source>
</evidence>
<dbReference type="InterPro" id="IPR002168">
    <property type="entry name" value="Lipase_GDXG_HIS_AS"/>
</dbReference>
<dbReference type="InterPro" id="IPR050300">
    <property type="entry name" value="GDXG_lipolytic_enzyme"/>
</dbReference>
<gene>
    <name evidence="4" type="ORF">UFOPK1358_00659</name>
</gene>
<dbReference type="PROSITE" id="PS01173">
    <property type="entry name" value="LIPASE_GDXG_HIS"/>
    <property type="match status" value="1"/>
</dbReference>
<dbReference type="PANTHER" id="PTHR48081">
    <property type="entry name" value="AB HYDROLASE SUPERFAMILY PROTEIN C4A8.06C"/>
    <property type="match status" value="1"/>
</dbReference>
<name>A0A6J6B6V1_9ZZZZ</name>
<evidence type="ECO:0000256" key="1">
    <source>
        <dbReference type="ARBA" id="ARBA00010515"/>
    </source>
</evidence>
<reference evidence="4" key="1">
    <citation type="submission" date="2020-05" db="EMBL/GenBank/DDBJ databases">
        <authorList>
            <person name="Chiriac C."/>
            <person name="Salcher M."/>
            <person name="Ghai R."/>
            <person name="Kavagutti S V."/>
        </authorList>
    </citation>
    <scope>NUCLEOTIDE SEQUENCE</scope>
</reference>
<keyword evidence="2" id="KW-0378">Hydrolase</keyword>
<dbReference type="Gene3D" id="3.40.50.1820">
    <property type="entry name" value="alpha/beta hydrolase"/>
    <property type="match status" value="1"/>
</dbReference>
<evidence type="ECO:0000256" key="2">
    <source>
        <dbReference type="ARBA" id="ARBA00022801"/>
    </source>
</evidence>
<dbReference type="PANTHER" id="PTHR48081:SF8">
    <property type="entry name" value="ALPHA_BETA HYDROLASE FOLD-3 DOMAIN-CONTAINING PROTEIN-RELATED"/>
    <property type="match status" value="1"/>
</dbReference>
<comment type="similarity">
    <text evidence="1">Belongs to the 'GDXG' lipolytic enzyme family.</text>
</comment>
<dbReference type="GO" id="GO:0016787">
    <property type="term" value="F:hydrolase activity"/>
    <property type="evidence" value="ECO:0007669"/>
    <property type="project" value="UniProtKB-KW"/>
</dbReference>
<dbReference type="InterPro" id="IPR029058">
    <property type="entry name" value="AB_hydrolase_fold"/>
</dbReference>
<dbReference type="Pfam" id="PF07859">
    <property type="entry name" value="Abhydrolase_3"/>
    <property type="match status" value="1"/>
</dbReference>
<dbReference type="FunFam" id="3.40.50.1820:FF:000089">
    <property type="entry name" value="Alpha/beta hydrolase"/>
    <property type="match status" value="1"/>
</dbReference>